<protein>
    <submittedName>
        <fullName evidence="1">NTP-PPase-like protein</fullName>
    </submittedName>
</protein>
<dbReference type="SUPFAM" id="SSF101386">
    <property type="entry name" value="all-alpha NTP pyrophosphatases"/>
    <property type="match status" value="1"/>
</dbReference>
<evidence type="ECO:0000313" key="1">
    <source>
        <dbReference type="EMBL" id="DAF49170.1"/>
    </source>
</evidence>
<dbReference type="CDD" id="cd11542">
    <property type="entry name" value="NTP-PPase_u5"/>
    <property type="match status" value="1"/>
</dbReference>
<name>A0A8S5SEW5_9CAUD</name>
<dbReference type="Gene3D" id="1.10.287.1080">
    <property type="entry name" value="MazG-like"/>
    <property type="match status" value="1"/>
</dbReference>
<accession>A0A8S5SEW5</accession>
<organism evidence="1">
    <name type="scientific">Caudovirales sp. ctrNG92</name>
    <dbReference type="NCBI Taxonomy" id="2827638"/>
    <lineage>
        <taxon>Viruses</taxon>
        <taxon>Duplodnaviria</taxon>
        <taxon>Heunggongvirae</taxon>
        <taxon>Uroviricota</taxon>
        <taxon>Caudoviricetes</taxon>
    </lineage>
</organism>
<reference evidence="1" key="1">
    <citation type="journal article" date="2021" name="Proc. Natl. Acad. Sci. U.S.A.">
        <title>A Catalog of Tens of Thousands of Viruses from Human Metagenomes Reveals Hidden Associations with Chronic Diseases.</title>
        <authorList>
            <person name="Tisza M.J."/>
            <person name="Buck C.B."/>
        </authorList>
    </citation>
    <scope>NUCLEOTIDE SEQUENCE</scope>
    <source>
        <strain evidence="1">CtrNG92</strain>
    </source>
</reference>
<proteinExistence type="predicted"/>
<sequence>MKLNDLAKSINKNAVEHGWWDEDRKFPEIVALIHSEVSEALEEYRNGHRPDEVYFGEGGKPEGIPVELADAIIRILDYCAHEGIDIESILLRKHEYNHDRPYKHGGKKC</sequence>
<dbReference type="EMBL" id="BK032578">
    <property type="protein sequence ID" value="DAF49170.1"/>
    <property type="molecule type" value="Genomic_DNA"/>
</dbReference>